<protein>
    <submittedName>
        <fullName evidence="1">Uncharacterized protein</fullName>
    </submittedName>
</protein>
<gene>
    <name evidence="1" type="ORF">GCM10023092_22950</name>
</gene>
<keyword evidence="2" id="KW-1185">Reference proteome</keyword>
<organism evidence="1 2">
    <name type="scientific">Rurimicrobium arvi</name>
    <dbReference type="NCBI Taxonomy" id="2049916"/>
    <lineage>
        <taxon>Bacteria</taxon>
        <taxon>Pseudomonadati</taxon>
        <taxon>Bacteroidota</taxon>
        <taxon>Chitinophagia</taxon>
        <taxon>Chitinophagales</taxon>
        <taxon>Chitinophagaceae</taxon>
        <taxon>Rurimicrobium</taxon>
    </lineage>
</organism>
<sequence>MLEPKAQDTAAFYTNQYFKKYPCLRGGDKFSYYYLPIVRGLVDTALLNPEHYSRFQYLDDQTKLNLAFSPLIIIGEVSNVLNEDTSAKAGQYFLATNVLIKIKEVIHSRYAVKPGDFVSAKTQLYGLHRSKITHKVTYDFIGDVKPYDAGKTYLFVLNKWDYMEMLYLKKIGISLKDADDSYCPTSFILSMGVHDISSAYESHKLSLKDIKGFLSHH</sequence>
<comment type="caution">
    <text evidence="1">The sequence shown here is derived from an EMBL/GenBank/DDBJ whole genome shotgun (WGS) entry which is preliminary data.</text>
</comment>
<dbReference type="Proteomes" id="UP001501410">
    <property type="component" value="Unassembled WGS sequence"/>
</dbReference>
<evidence type="ECO:0000313" key="2">
    <source>
        <dbReference type="Proteomes" id="UP001501410"/>
    </source>
</evidence>
<name>A0ABP8MYN3_9BACT</name>
<accession>A0ABP8MYN3</accession>
<reference evidence="2" key="1">
    <citation type="journal article" date="2019" name="Int. J. Syst. Evol. Microbiol.">
        <title>The Global Catalogue of Microorganisms (GCM) 10K type strain sequencing project: providing services to taxonomists for standard genome sequencing and annotation.</title>
        <authorList>
            <consortium name="The Broad Institute Genomics Platform"/>
            <consortium name="The Broad Institute Genome Sequencing Center for Infectious Disease"/>
            <person name="Wu L."/>
            <person name="Ma J."/>
        </authorList>
    </citation>
    <scope>NUCLEOTIDE SEQUENCE [LARGE SCALE GENOMIC DNA]</scope>
    <source>
        <strain evidence="2">JCM 31921</strain>
    </source>
</reference>
<proteinExistence type="predicted"/>
<dbReference type="EMBL" id="BAABEZ010000022">
    <property type="protein sequence ID" value="GAA4456920.1"/>
    <property type="molecule type" value="Genomic_DNA"/>
</dbReference>
<evidence type="ECO:0000313" key="1">
    <source>
        <dbReference type="EMBL" id="GAA4456920.1"/>
    </source>
</evidence>